<evidence type="ECO:0000313" key="7">
    <source>
        <dbReference type="Proteomes" id="UP000277928"/>
    </source>
</evidence>
<protein>
    <recommendedName>
        <fullName evidence="5">RING-type domain-containing protein</fullName>
    </recommendedName>
</protein>
<dbReference type="SMART" id="SM00184">
    <property type="entry name" value="RING"/>
    <property type="match status" value="2"/>
</dbReference>
<keyword evidence="7" id="KW-1185">Reference proteome</keyword>
<evidence type="ECO:0000256" key="3">
    <source>
        <dbReference type="ARBA" id="ARBA00022833"/>
    </source>
</evidence>
<keyword evidence="3" id="KW-0862">Zinc</keyword>
<dbReference type="InterPro" id="IPR017907">
    <property type="entry name" value="Znf_RING_CS"/>
</dbReference>
<keyword evidence="2 4" id="KW-0863">Zinc-finger</keyword>
<evidence type="ECO:0000256" key="4">
    <source>
        <dbReference type="PROSITE-ProRule" id="PRU00175"/>
    </source>
</evidence>
<sequence length="448" mass="50232">MVDVGLCMNIVQKDKQEFFAKKIFASYILKSELSVNAMSNAVDIVMLRCPICERWQSVNEMCQLLPCLHLFCSTCLNKKSTDKICLMLHCFSNICTETLTLNNCDNDMCPRKLSFYDSNPVGNCKHELCNSCFEELSKLQPPVCPVSGCDEPLGESDIGEGCDGCKKTLLDIKHIVTRCCSARYCLSCAVKRSLIDSNAEENYANVTCPEGKCLQKDHRSSRSKPPALQIAQCMGVDGCDGQALNGFPSNNECEHDICIDCLDKMLADCEANGLPPICPNVLCHQPYAVDSVIALRAFFPQRAKYFEHFALENQGYFLIKDDSISKSEISPDFTVTSRRMEVKCELQGPDESNRTTVIFDRKGNIADFVREVRRVLKILPLDKVYGYYIRHEGDRSAEKSDDRRPDEEFVVDATSMHRSIGELNLTSDSIVMIDTSGIVQMKALQNGR</sequence>
<gene>
    <name evidence="6" type="ORF">NLS_LOCUS200</name>
</gene>
<dbReference type="OMA" id="EMECEHE"/>
<dbReference type="EMBL" id="UYRX01000005">
    <property type="protein sequence ID" value="VDK67844.1"/>
    <property type="molecule type" value="Genomic_DNA"/>
</dbReference>
<organism evidence="6 7">
    <name type="scientific">Litomosoides sigmodontis</name>
    <name type="common">Filarial nematode worm</name>
    <dbReference type="NCBI Taxonomy" id="42156"/>
    <lineage>
        <taxon>Eukaryota</taxon>
        <taxon>Metazoa</taxon>
        <taxon>Ecdysozoa</taxon>
        <taxon>Nematoda</taxon>
        <taxon>Chromadorea</taxon>
        <taxon>Rhabditida</taxon>
        <taxon>Spirurina</taxon>
        <taxon>Spiruromorpha</taxon>
        <taxon>Filarioidea</taxon>
        <taxon>Onchocercidae</taxon>
        <taxon>Litomosoides</taxon>
    </lineage>
</organism>
<reference evidence="6 7" key="1">
    <citation type="submission" date="2018-08" db="EMBL/GenBank/DDBJ databases">
        <authorList>
            <person name="Laetsch R D."/>
            <person name="Stevens L."/>
            <person name="Kumar S."/>
            <person name="Blaxter L. M."/>
        </authorList>
    </citation>
    <scope>NUCLEOTIDE SEQUENCE [LARGE SCALE GENOMIC DNA]</scope>
</reference>
<dbReference type="GO" id="GO:0008270">
    <property type="term" value="F:zinc ion binding"/>
    <property type="evidence" value="ECO:0007669"/>
    <property type="project" value="UniProtKB-KW"/>
</dbReference>
<dbReference type="InterPro" id="IPR001841">
    <property type="entry name" value="Znf_RING"/>
</dbReference>
<dbReference type="PROSITE" id="PS00518">
    <property type="entry name" value="ZF_RING_1"/>
    <property type="match status" value="1"/>
</dbReference>
<feature type="domain" description="RING-type" evidence="5">
    <location>
        <begin position="49"/>
        <end position="85"/>
    </location>
</feature>
<name>A0A3P6TN86_LITSI</name>
<keyword evidence="1" id="KW-0479">Metal-binding</keyword>
<proteinExistence type="predicted"/>
<dbReference type="PROSITE" id="PS50089">
    <property type="entry name" value="ZF_RING_2"/>
    <property type="match status" value="1"/>
</dbReference>
<evidence type="ECO:0000256" key="2">
    <source>
        <dbReference type="ARBA" id="ARBA00022771"/>
    </source>
</evidence>
<accession>A0A3P6TN86</accession>
<evidence type="ECO:0000259" key="5">
    <source>
        <dbReference type="PROSITE" id="PS50089"/>
    </source>
</evidence>
<evidence type="ECO:0000313" key="6">
    <source>
        <dbReference type="EMBL" id="VDK67844.1"/>
    </source>
</evidence>
<dbReference type="Proteomes" id="UP000277928">
    <property type="component" value="Unassembled WGS sequence"/>
</dbReference>
<evidence type="ECO:0000256" key="1">
    <source>
        <dbReference type="ARBA" id="ARBA00022723"/>
    </source>
</evidence>
<dbReference type="OrthoDB" id="1711136at2759"/>
<dbReference type="AlphaFoldDB" id="A0A3P6TN86"/>
<dbReference type="SUPFAM" id="SSF57850">
    <property type="entry name" value="RING/U-box"/>
    <property type="match status" value="2"/>
</dbReference>